<dbReference type="RefSeq" id="WP_047316355.1">
    <property type="nucleotide sequence ID" value="NZ_LDPR01000021.1"/>
</dbReference>
<sequence>MSVQCGLDLVFEVLFVVRLSEHLADVGAIGLRELPSGLAGSLLVEDPLYRVEYVAAVFRRGQISQRSILVNHGDNLWHFGFRRLFRILDLFDLFITLFS</sequence>
<comment type="caution">
    <text evidence="1">The sequence shown here is derived from an EMBL/GenBank/DDBJ whole genome shotgun (WGS) entry which is preliminary data.</text>
</comment>
<accession>A0A0I9UY63</accession>
<evidence type="ECO:0000313" key="2">
    <source>
        <dbReference type="Proteomes" id="UP000036334"/>
    </source>
</evidence>
<dbReference type="Proteomes" id="UP000036334">
    <property type="component" value="Unassembled WGS sequence"/>
</dbReference>
<keyword evidence="2" id="KW-1185">Reference proteome</keyword>
<proteinExistence type="predicted"/>
<reference evidence="1 2" key="1">
    <citation type="submission" date="2015-05" db="EMBL/GenBank/DDBJ databases">
        <title>Genome sequence of Mycobacterium haemophilum.</title>
        <authorList>
            <person name="Greninger A.L."/>
            <person name="Cunningham G."/>
            <person name="Miller S."/>
        </authorList>
    </citation>
    <scope>NUCLEOTIDE SEQUENCE [LARGE SCALE GENOMIC DNA]</scope>
    <source>
        <strain evidence="2">UC1</strain>
    </source>
</reference>
<dbReference type="AlphaFoldDB" id="A0A0I9UY63"/>
<dbReference type="EMBL" id="LDPR01000021">
    <property type="protein sequence ID" value="KLO34784.1"/>
    <property type="molecule type" value="Genomic_DNA"/>
</dbReference>
<name>A0A0I9UY63_9MYCO</name>
<organism evidence="1 2">
    <name type="scientific">Mycobacterium haemophilum</name>
    <dbReference type="NCBI Taxonomy" id="29311"/>
    <lineage>
        <taxon>Bacteria</taxon>
        <taxon>Bacillati</taxon>
        <taxon>Actinomycetota</taxon>
        <taxon>Actinomycetes</taxon>
        <taxon>Mycobacteriales</taxon>
        <taxon>Mycobacteriaceae</taxon>
        <taxon>Mycobacterium</taxon>
    </lineage>
</organism>
<dbReference type="OrthoDB" id="9882367at2"/>
<evidence type="ECO:0000313" key="1">
    <source>
        <dbReference type="EMBL" id="KLO34784.1"/>
    </source>
</evidence>
<protein>
    <submittedName>
        <fullName evidence="1">Uncharacterized protein</fullName>
    </submittedName>
</protein>
<gene>
    <name evidence="1" type="ORF">ABH38_17760</name>
</gene>